<feature type="region of interest" description="Disordered" evidence="1">
    <location>
        <begin position="27"/>
        <end position="93"/>
    </location>
</feature>
<accession>A0ABM2XAS9</accession>
<protein>
    <submittedName>
        <fullName evidence="4">Leucine-rich repeat-containing protein 25 isoform X1</fullName>
    </submittedName>
</protein>
<dbReference type="PANTHER" id="PTHR20878">
    <property type="entry name" value="LEUCINE-RICH REPEAT CONTAINING PROTEIN 25"/>
    <property type="match status" value="1"/>
</dbReference>
<reference evidence="4" key="1">
    <citation type="submission" date="2025-08" db="UniProtKB">
        <authorList>
            <consortium name="RefSeq"/>
        </authorList>
    </citation>
    <scope>IDENTIFICATION</scope>
    <source>
        <tissue evidence="4">Liver</tissue>
    </source>
</reference>
<keyword evidence="2" id="KW-1133">Transmembrane helix</keyword>
<feature type="transmembrane region" description="Helical" evidence="2">
    <location>
        <begin position="335"/>
        <end position="361"/>
    </location>
</feature>
<proteinExistence type="predicted"/>
<keyword evidence="3" id="KW-1185">Reference proteome</keyword>
<dbReference type="SUPFAM" id="SSF52058">
    <property type="entry name" value="L domain-like"/>
    <property type="match status" value="1"/>
</dbReference>
<keyword evidence="2" id="KW-0812">Transmembrane</keyword>
<sequence length="467" mass="50385">MCVCDSVTACRSPRPCVARGCSGCRQIPLPGPPCPHPGRRARSRDAEVPGAQERLPGRAPPPPPGLGWADAGLSHFLPGPPPPPPVSSPRRGAADCLVPERPSGILGHRGRQLFGASALDEALGPEGEEKEAGRRGFACEPRPRPEAPEAPEAWDTTKDRKRHQEIPRMGATGARLLWSCLLLLLALLHKSGSQDLTCMVSPRNVNWTQTFNDICLNFSGLGLSRLRTQPLQASRVQVLDLSRNGLQALPGVFFASLGKLQTLIVTHNPLAIVDRSLALRCDLELRADCSCGLASWHDIRRNNCSGEQELLCLPPDTGALRNLSIFLRVSCPSSLAPGVIGALVAGTVFLIVAVSGSVLAWRLRRHQGTSSQGFSKDQRSYNVPRQVTDFQPRHISETLDPKAPDTSPGGSMLDYENIFIDALDEDCSWTAPRSSSGDTDFYMNYNGAGLDPQPVYCNLETLGRAPA</sequence>
<dbReference type="Proteomes" id="UP000886700">
    <property type="component" value="Unplaced"/>
</dbReference>
<dbReference type="InterPro" id="IPR039243">
    <property type="entry name" value="LRRC25"/>
</dbReference>
<organism evidence="3 4">
    <name type="scientific">Mesocricetus auratus</name>
    <name type="common">Golden hamster</name>
    <dbReference type="NCBI Taxonomy" id="10036"/>
    <lineage>
        <taxon>Eukaryota</taxon>
        <taxon>Metazoa</taxon>
        <taxon>Chordata</taxon>
        <taxon>Craniata</taxon>
        <taxon>Vertebrata</taxon>
        <taxon>Euteleostomi</taxon>
        <taxon>Mammalia</taxon>
        <taxon>Eutheria</taxon>
        <taxon>Euarchontoglires</taxon>
        <taxon>Glires</taxon>
        <taxon>Rodentia</taxon>
        <taxon>Myomorpha</taxon>
        <taxon>Muroidea</taxon>
        <taxon>Cricetidae</taxon>
        <taxon>Cricetinae</taxon>
        <taxon>Mesocricetus</taxon>
    </lineage>
</organism>
<feature type="region of interest" description="Disordered" evidence="1">
    <location>
        <begin position="122"/>
        <end position="162"/>
    </location>
</feature>
<evidence type="ECO:0000256" key="1">
    <source>
        <dbReference type="SAM" id="MobiDB-lite"/>
    </source>
</evidence>
<name>A0ABM2XAS9_MESAU</name>
<evidence type="ECO:0000313" key="3">
    <source>
        <dbReference type="Proteomes" id="UP000886700"/>
    </source>
</evidence>
<dbReference type="GeneID" id="101823071"/>
<evidence type="ECO:0000313" key="4">
    <source>
        <dbReference type="RefSeq" id="XP_040598011.1"/>
    </source>
</evidence>
<evidence type="ECO:0000256" key="2">
    <source>
        <dbReference type="SAM" id="Phobius"/>
    </source>
</evidence>
<feature type="compositionally biased region" description="Pro residues" evidence="1">
    <location>
        <begin position="78"/>
        <end position="87"/>
    </location>
</feature>
<dbReference type="RefSeq" id="XP_040598011.1">
    <property type="nucleotide sequence ID" value="XM_040742077.1"/>
</dbReference>
<gene>
    <name evidence="4" type="primary">Lrrc25</name>
</gene>
<keyword evidence="2" id="KW-0472">Membrane</keyword>
<dbReference type="PANTHER" id="PTHR20878:SF0">
    <property type="entry name" value="LEUCINE-RICH REPEAT-CONTAINING PROTEIN 25"/>
    <property type="match status" value="1"/>
</dbReference>
<dbReference type="Gene3D" id="3.80.10.10">
    <property type="entry name" value="Ribonuclease Inhibitor"/>
    <property type="match status" value="1"/>
</dbReference>
<dbReference type="InterPro" id="IPR032675">
    <property type="entry name" value="LRR_dom_sf"/>
</dbReference>